<protein>
    <submittedName>
        <fullName evidence="1">Uncharacterized protein</fullName>
    </submittedName>
</protein>
<dbReference type="EMBL" id="CAUYUJ010014879">
    <property type="protein sequence ID" value="CAK0847179.1"/>
    <property type="molecule type" value="Genomic_DNA"/>
</dbReference>
<dbReference type="Proteomes" id="UP001189429">
    <property type="component" value="Unassembled WGS sequence"/>
</dbReference>
<evidence type="ECO:0000313" key="2">
    <source>
        <dbReference type="Proteomes" id="UP001189429"/>
    </source>
</evidence>
<gene>
    <name evidence="1" type="ORF">PCOR1329_LOCUS40458</name>
</gene>
<feature type="non-terminal residue" evidence="1">
    <location>
        <position position="1"/>
    </location>
</feature>
<organism evidence="1 2">
    <name type="scientific">Prorocentrum cordatum</name>
    <dbReference type="NCBI Taxonomy" id="2364126"/>
    <lineage>
        <taxon>Eukaryota</taxon>
        <taxon>Sar</taxon>
        <taxon>Alveolata</taxon>
        <taxon>Dinophyceae</taxon>
        <taxon>Prorocentrales</taxon>
        <taxon>Prorocentraceae</taxon>
        <taxon>Prorocentrum</taxon>
    </lineage>
</organism>
<keyword evidence="2" id="KW-1185">Reference proteome</keyword>
<name>A0ABN9TMF8_9DINO</name>
<evidence type="ECO:0000313" key="1">
    <source>
        <dbReference type="EMBL" id="CAK0847179.1"/>
    </source>
</evidence>
<accession>A0ABN9TMF8</accession>
<comment type="caution">
    <text evidence="1">The sequence shown here is derived from an EMBL/GenBank/DDBJ whole genome shotgun (WGS) entry which is preliminary data.</text>
</comment>
<feature type="non-terminal residue" evidence="1">
    <location>
        <position position="160"/>
    </location>
</feature>
<sequence length="160" mass="17444">SWKFLDVCSKNELPTRARPLLQDQAFVMAGFAFADNDVALAAGALISFDGAWRPREAMVKLSQCTVDLDQGTCHIDLGFTSGGKRSGTPEYVIIDELECACLLARIYIQDGVAMLGGSPPSQRERKLIAQGKSHLRRLSRFSLGLPMAIKSTLVATVEWA</sequence>
<proteinExistence type="predicted"/>
<reference evidence="1" key="1">
    <citation type="submission" date="2023-10" db="EMBL/GenBank/DDBJ databases">
        <authorList>
            <person name="Chen Y."/>
            <person name="Shah S."/>
            <person name="Dougan E. K."/>
            <person name="Thang M."/>
            <person name="Chan C."/>
        </authorList>
    </citation>
    <scope>NUCLEOTIDE SEQUENCE [LARGE SCALE GENOMIC DNA]</scope>
</reference>